<accession>W4Q5Y9</accession>
<evidence type="ECO:0000313" key="2">
    <source>
        <dbReference type="Proteomes" id="UP000018890"/>
    </source>
</evidence>
<protein>
    <recommendedName>
        <fullName evidence="3">DUF4145 domain-containing protein</fullName>
    </recommendedName>
</protein>
<dbReference type="EMBL" id="BAUT01000052">
    <property type="protein sequence ID" value="GAE27476.1"/>
    <property type="molecule type" value="Genomic_DNA"/>
</dbReference>
<dbReference type="STRING" id="1236970.JCM9140_3624"/>
<comment type="caution">
    <text evidence="1">The sequence shown here is derived from an EMBL/GenBank/DDBJ whole genome shotgun (WGS) entry which is preliminary data.</text>
</comment>
<gene>
    <name evidence="1" type="ORF">JCM9140_3624</name>
</gene>
<proteinExistence type="predicted"/>
<dbReference type="OrthoDB" id="6844513at2"/>
<dbReference type="RefSeq" id="WP_034748790.1">
    <property type="nucleotide sequence ID" value="NZ_BAUT01000052.1"/>
</dbReference>
<reference evidence="1" key="1">
    <citation type="journal article" date="2014" name="Genome Announc.">
        <title>Draft Genome Sequences of Three Alkaliphilic Bacillus Strains, Bacillus wakoensis JCM 9140T, Bacillus akibai JCM 9157T, and Bacillus hemicellulosilyticus JCM 9152T.</title>
        <authorList>
            <person name="Yuki M."/>
            <person name="Oshima K."/>
            <person name="Suda W."/>
            <person name="Oshida Y."/>
            <person name="Kitamura K."/>
            <person name="Iida T."/>
            <person name="Hattori M."/>
            <person name="Ohkuma M."/>
        </authorList>
    </citation>
    <scope>NUCLEOTIDE SEQUENCE [LARGE SCALE GENOMIC DNA]</scope>
    <source>
        <strain evidence="1">JCM 9140</strain>
    </source>
</reference>
<sequence>MLNSECGIKWNSFIVELDGNSYVDLEIFELTPEDFVSFSETNFSEGSREGLIDALSNAKRAIDCQVDWILSYLGYDYKNFKDEKYSYLGEVILDFESELNIKINCSLKLRFIQALEIAPAFLVSKIRNIRNEMEHNYISPNEHEVREAIDIAKLFVNATQNIVLRKKFTNYLLYSVNPKKSDQSMKRSHEVSLPSINISFSFKDEGENVKYLVSYYPPSGEIYDVTLQPDCKEYVYLLKIGLTGKFNRLPAIFGSTVEQRFVNYEVIYS</sequence>
<name>W4Q5Y9_9BACI</name>
<evidence type="ECO:0000313" key="1">
    <source>
        <dbReference type="EMBL" id="GAE27476.1"/>
    </source>
</evidence>
<evidence type="ECO:0008006" key="3">
    <source>
        <dbReference type="Google" id="ProtNLM"/>
    </source>
</evidence>
<dbReference type="Proteomes" id="UP000018890">
    <property type="component" value="Unassembled WGS sequence"/>
</dbReference>
<keyword evidence="2" id="KW-1185">Reference proteome</keyword>
<dbReference type="AlphaFoldDB" id="W4Q5Y9"/>
<organism evidence="1 2">
    <name type="scientific">Halalkalibacter wakoensis JCM 9140</name>
    <dbReference type="NCBI Taxonomy" id="1236970"/>
    <lineage>
        <taxon>Bacteria</taxon>
        <taxon>Bacillati</taxon>
        <taxon>Bacillota</taxon>
        <taxon>Bacilli</taxon>
        <taxon>Bacillales</taxon>
        <taxon>Bacillaceae</taxon>
        <taxon>Halalkalibacter</taxon>
    </lineage>
</organism>